<dbReference type="GO" id="GO:0003700">
    <property type="term" value="F:DNA-binding transcription factor activity"/>
    <property type="evidence" value="ECO:0007669"/>
    <property type="project" value="InterPro"/>
</dbReference>
<dbReference type="Gene3D" id="1.10.10.10">
    <property type="entry name" value="Winged helix-like DNA-binding domain superfamily/Winged helix DNA-binding domain"/>
    <property type="match status" value="1"/>
</dbReference>
<dbReference type="CDD" id="cd00090">
    <property type="entry name" value="HTH_ARSR"/>
    <property type="match status" value="1"/>
</dbReference>
<dbReference type="Proteomes" id="UP000006875">
    <property type="component" value="Chromosome"/>
</dbReference>
<evidence type="ECO:0000313" key="5">
    <source>
        <dbReference type="EMBL" id="ADO83139.1"/>
    </source>
</evidence>
<evidence type="ECO:0000256" key="2">
    <source>
        <dbReference type="ARBA" id="ARBA00023125"/>
    </source>
</evidence>
<feature type="domain" description="HTH arsR-type" evidence="4">
    <location>
        <begin position="26"/>
        <end position="118"/>
    </location>
</feature>
<accession>E3HA11</accession>
<dbReference type="PROSITE" id="PS50987">
    <property type="entry name" value="HTH_ARSR_2"/>
    <property type="match status" value="1"/>
</dbReference>
<dbReference type="eggNOG" id="COG0640">
    <property type="taxonomic scope" value="Bacteria"/>
</dbReference>
<evidence type="ECO:0000313" key="6">
    <source>
        <dbReference type="Proteomes" id="UP000006875"/>
    </source>
</evidence>
<name>E3HA11_ILYPC</name>
<keyword evidence="3" id="KW-0804">Transcription</keyword>
<dbReference type="InterPro" id="IPR051011">
    <property type="entry name" value="Metal_resp_trans_reg"/>
</dbReference>
<dbReference type="InterPro" id="IPR018334">
    <property type="entry name" value="ArsR_HTH"/>
</dbReference>
<reference evidence="5 6" key="1">
    <citation type="journal article" date="2010" name="Stand. Genomic Sci.">
        <title>Complete genome sequence of Ilyobacter polytropus type strain (CuHbu1).</title>
        <authorList>
            <person name="Sikorski J."/>
            <person name="Chertkov O."/>
            <person name="Lapidus A."/>
            <person name="Nolan M."/>
            <person name="Lucas S."/>
            <person name="Del Rio T.G."/>
            <person name="Tice H."/>
            <person name="Cheng J.F."/>
            <person name="Tapia R."/>
            <person name="Han C."/>
            <person name="Goodwin L."/>
            <person name="Pitluck S."/>
            <person name="Liolios K."/>
            <person name="Ivanova N."/>
            <person name="Mavromatis K."/>
            <person name="Mikhailova N."/>
            <person name="Pati A."/>
            <person name="Chen A."/>
            <person name="Palaniappan K."/>
            <person name="Land M."/>
            <person name="Hauser L."/>
            <person name="Chang Y.J."/>
            <person name="Jeffries C.D."/>
            <person name="Brambilla E."/>
            <person name="Yasawong M."/>
            <person name="Rohde M."/>
            <person name="Pukall R."/>
            <person name="Spring S."/>
            <person name="Goker M."/>
            <person name="Woyke T."/>
            <person name="Bristow J."/>
            <person name="Eisen J.A."/>
            <person name="Markowitz V."/>
            <person name="Hugenholtz P."/>
            <person name="Kyrpides N.C."/>
            <person name="Klenk H.P."/>
        </authorList>
    </citation>
    <scope>NUCLEOTIDE SEQUENCE [LARGE SCALE GENOMIC DNA]</scope>
    <source>
        <strain evidence="6">ATCC 51220 / DSM 2926 / LMG 16218 / CuHBu1</strain>
    </source>
</reference>
<dbReference type="KEGG" id="ipo:Ilyop_1359"/>
<dbReference type="AlphaFoldDB" id="E3HA11"/>
<evidence type="ECO:0000256" key="3">
    <source>
        <dbReference type="ARBA" id="ARBA00023163"/>
    </source>
</evidence>
<dbReference type="Pfam" id="PF01022">
    <property type="entry name" value="HTH_5"/>
    <property type="match status" value="1"/>
</dbReference>
<dbReference type="PANTHER" id="PTHR43132:SF6">
    <property type="entry name" value="HTH-TYPE TRANSCRIPTIONAL REPRESSOR CZRA"/>
    <property type="match status" value="1"/>
</dbReference>
<dbReference type="GO" id="GO:0003677">
    <property type="term" value="F:DNA binding"/>
    <property type="evidence" value="ECO:0007669"/>
    <property type="project" value="UniProtKB-KW"/>
</dbReference>
<sequence length="118" mass="13597">MGRNIETCDCITIHKDVVEKVKKNLKSDELIQNVADFFKAFSDSTRLKIVSMLLEEEMCVCDIANVLNMTHSSVSHQLRVLRQLRVVKNRKDGKTVYYSLDDDHVRTILAQGINHLKH</sequence>
<dbReference type="InterPro" id="IPR036388">
    <property type="entry name" value="WH-like_DNA-bd_sf"/>
</dbReference>
<dbReference type="PROSITE" id="PS00846">
    <property type="entry name" value="HTH_ARSR_1"/>
    <property type="match status" value="1"/>
</dbReference>
<evidence type="ECO:0000256" key="1">
    <source>
        <dbReference type="ARBA" id="ARBA00023015"/>
    </source>
</evidence>
<keyword evidence="6" id="KW-1185">Reference proteome</keyword>
<dbReference type="STRING" id="572544.Ilyop_1359"/>
<proteinExistence type="predicted"/>
<organism evidence="5 6">
    <name type="scientific">Ilyobacter polytropus (strain ATCC 51220 / DSM 2926 / LMG 16218 / CuHBu1)</name>
    <dbReference type="NCBI Taxonomy" id="572544"/>
    <lineage>
        <taxon>Bacteria</taxon>
        <taxon>Fusobacteriati</taxon>
        <taxon>Fusobacteriota</taxon>
        <taxon>Fusobacteriia</taxon>
        <taxon>Fusobacteriales</taxon>
        <taxon>Fusobacteriaceae</taxon>
        <taxon>Ilyobacter</taxon>
    </lineage>
</organism>
<dbReference type="NCBIfam" id="NF033788">
    <property type="entry name" value="HTH_metalloreg"/>
    <property type="match status" value="1"/>
</dbReference>
<dbReference type="SMART" id="SM00418">
    <property type="entry name" value="HTH_ARSR"/>
    <property type="match status" value="1"/>
</dbReference>
<keyword evidence="2" id="KW-0238">DNA-binding</keyword>
<dbReference type="OrthoDB" id="9794330at2"/>
<dbReference type="HOGENOM" id="CLU_097806_7_3_0"/>
<dbReference type="InterPro" id="IPR036390">
    <property type="entry name" value="WH_DNA-bd_sf"/>
</dbReference>
<dbReference type="InterPro" id="IPR011991">
    <property type="entry name" value="ArsR-like_HTH"/>
</dbReference>
<gene>
    <name evidence="5" type="ordered locus">Ilyop_1359</name>
</gene>
<evidence type="ECO:0000259" key="4">
    <source>
        <dbReference type="PROSITE" id="PS50987"/>
    </source>
</evidence>
<dbReference type="RefSeq" id="WP_013387806.1">
    <property type="nucleotide sequence ID" value="NC_014632.1"/>
</dbReference>
<dbReference type="PANTHER" id="PTHR43132">
    <property type="entry name" value="ARSENICAL RESISTANCE OPERON REPRESSOR ARSR-RELATED"/>
    <property type="match status" value="1"/>
</dbReference>
<dbReference type="PRINTS" id="PR00778">
    <property type="entry name" value="HTHARSR"/>
</dbReference>
<protein>
    <submittedName>
        <fullName evidence="5">Transcriptional regulator, ArsR family</fullName>
    </submittedName>
</protein>
<keyword evidence="1" id="KW-0805">Transcription regulation</keyword>
<dbReference type="EMBL" id="CP002281">
    <property type="protein sequence ID" value="ADO83139.1"/>
    <property type="molecule type" value="Genomic_DNA"/>
</dbReference>
<dbReference type="InterPro" id="IPR001845">
    <property type="entry name" value="HTH_ArsR_DNA-bd_dom"/>
</dbReference>
<dbReference type="SUPFAM" id="SSF46785">
    <property type="entry name" value="Winged helix' DNA-binding domain"/>
    <property type="match status" value="1"/>
</dbReference>